<dbReference type="EMBL" id="JBHUEY010000001">
    <property type="protein sequence ID" value="MFD1784037.1"/>
    <property type="molecule type" value="Genomic_DNA"/>
</dbReference>
<name>A0ABW4N1H4_9CAUL</name>
<dbReference type="InterPro" id="IPR016989">
    <property type="entry name" value="Atp1_alphaprobac"/>
</dbReference>
<comment type="function">
    <text evidence="1">A possible function for this protein is to guide the assembly of the membrane sector of the ATPase enzyme complex.</text>
</comment>
<keyword evidence="5" id="KW-1185">Reference proteome</keyword>
<keyword evidence="1" id="KW-0813">Transport</keyword>
<comment type="similarity">
    <text evidence="1">Belongs to the bacterial AtpI family.</text>
</comment>
<evidence type="ECO:0000256" key="2">
    <source>
        <dbReference type="SAM" id="MobiDB-lite"/>
    </source>
</evidence>
<feature type="compositionally biased region" description="Basic and acidic residues" evidence="2">
    <location>
        <begin position="95"/>
        <end position="105"/>
    </location>
</feature>
<organism evidence="4 5">
    <name type="scientific">Phenylobacterium terrae</name>
    <dbReference type="NCBI Taxonomy" id="2665495"/>
    <lineage>
        <taxon>Bacteria</taxon>
        <taxon>Pseudomonadati</taxon>
        <taxon>Pseudomonadota</taxon>
        <taxon>Alphaproteobacteria</taxon>
        <taxon>Caulobacterales</taxon>
        <taxon>Caulobacteraceae</taxon>
        <taxon>Phenylobacterium</taxon>
    </lineage>
</organism>
<keyword evidence="3" id="KW-1133">Transmembrane helix</keyword>
<protein>
    <recommendedName>
        <fullName evidence="1">ATP synthase protein I</fullName>
    </recommendedName>
</protein>
<proteinExistence type="inferred from homology"/>
<evidence type="ECO:0000256" key="3">
    <source>
        <dbReference type="SAM" id="Phobius"/>
    </source>
</evidence>
<dbReference type="PIRSF" id="PIRSF032126">
    <property type="entry name" value="F0F1_ATP_synthase_subunit_I"/>
    <property type="match status" value="1"/>
</dbReference>
<evidence type="ECO:0000313" key="4">
    <source>
        <dbReference type="EMBL" id="MFD1784037.1"/>
    </source>
</evidence>
<dbReference type="RefSeq" id="WP_377282775.1">
    <property type="nucleotide sequence ID" value="NZ_JBHRSI010000008.1"/>
</dbReference>
<keyword evidence="1 3" id="KW-0472">Membrane</keyword>
<gene>
    <name evidence="4" type="ORF">ACFSC0_11580</name>
</gene>
<accession>A0ABW4N1H4</accession>
<evidence type="ECO:0000313" key="5">
    <source>
        <dbReference type="Proteomes" id="UP001597237"/>
    </source>
</evidence>
<dbReference type="Proteomes" id="UP001597237">
    <property type="component" value="Unassembled WGS sequence"/>
</dbReference>
<keyword evidence="3" id="KW-0812">Transmembrane</keyword>
<comment type="caution">
    <text evidence="4">The sequence shown here is derived from an EMBL/GenBank/DDBJ whole genome shotgun (WGS) entry which is preliminary data.</text>
</comment>
<feature type="transmembrane region" description="Helical" evidence="3">
    <location>
        <begin position="68"/>
        <end position="89"/>
    </location>
</feature>
<sequence length="116" mass="12518">MPEPDETRDETIKRLEAQAEALRARTATTPQDYGVKAAGYGYRLLGVLLGGLFVGIAIGAGADALLRTAPWGMICGVLVGFVVSVWMAVRSAQRMSEEATREWGPPKDLPPDDEED</sequence>
<feature type="region of interest" description="Disordered" evidence="2">
    <location>
        <begin position="94"/>
        <end position="116"/>
    </location>
</feature>
<keyword evidence="1" id="KW-0406">Ion transport</keyword>
<feature type="transmembrane region" description="Helical" evidence="3">
    <location>
        <begin position="40"/>
        <end position="62"/>
    </location>
</feature>
<evidence type="ECO:0000256" key="1">
    <source>
        <dbReference type="PIRNR" id="PIRNR032126"/>
    </source>
</evidence>
<keyword evidence="1" id="KW-0375">Hydrogen ion transport</keyword>
<reference evidence="5" key="1">
    <citation type="journal article" date="2019" name="Int. J. Syst. Evol. Microbiol.">
        <title>The Global Catalogue of Microorganisms (GCM) 10K type strain sequencing project: providing services to taxonomists for standard genome sequencing and annotation.</title>
        <authorList>
            <consortium name="The Broad Institute Genomics Platform"/>
            <consortium name="The Broad Institute Genome Sequencing Center for Infectious Disease"/>
            <person name="Wu L."/>
            <person name="Ma J."/>
        </authorList>
    </citation>
    <scope>NUCLEOTIDE SEQUENCE [LARGE SCALE GENOMIC DNA]</scope>
    <source>
        <strain evidence="5">DFY28</strain>
    </source>
</reference>